<comment type="catalytic activity">
    <reaction evidence="8 9">
        <text>hydroxymethylbilane = uroporphyrinogen III + H2O</text>
        <dbReference type="Rhea" id="RHEA:18965"/>
        <dbReference type="ChEBI" id="CHEBI:15377"/>
        <dbReference type="ChEBI" id="CHEBI:57308"/>
        <dbReference type="ChEBI" id="CHEBI:57845"/>
        <dbReference type="EC" id="4.2.1.75"/>
    </reaction>
</comment>
<dbReference type="AlphaFoldDB" id="A0A3E0DMK1"/>
<evidence type="ECO:0000256" key="3">
    <source>
        <dbReference type="ARBA" id="ARBA00013109"/>
    </source>
</evidence>
<comment type="pathway">
    <text evidence="1 9">Porphyrin-containing compound metabolism; protoporphyrin-IX biosynthesis; coproporphyrinogen-III from 5-aminolevulinate: step 3/4.</text>
</comment>
<name>A0A3E0DMK1_9GAMM</name>
<sequence length="255" mass="28457">MSKLTILITRPEPENALSCAHANAHGFNAVPLPMLEITPINEASKVAAIRSQIFNIDEYQYVIFVSKNAARAAAEWLDECWPMLPANTHWIGIGKGTTDTLIAENIPAIANPGHTTEALLDWLKPVKMRNMKVLIVRGEGGRPELAEQLEKRGAQVRYLSLYERRKPIYHAQTFTLLPDIDLIWTTSGENLINLNSYIEQFKPSLKSRLLLTPSERVNTLAINMGWRNAICANGADDASLIAATEFHTGQQNDRD</sequence>
<evidence type="ECO:0000256" key="9">
    <source>
        <dbReference type="RuleBase" id="RU366031"/>
    </source>
</evidence>
<proteinExistence type="inferred from homology"/>
<comment type="similarity">
    <text evidence="2 9">Belongs to the uroporphyrinogen-III synthase family.</text>
</comment>
<dbReference type="InterPro" id="IPR039793">
    <property type="entry name" value="UROS/Hem4"/>
</dbReference>
<evidence type="ECO:0000256" key="1">
    <source>
        <dbReference type="ARBA" id="ARBA00004772"/>
    </source>
</evidence>
<evidence type="ECO:0000256" key="2">
    <source>
        <dbReference type="ARBA" id="ARBA00008133"/>
    </source>
</evidence>
<dbReference type="GO" id="GO:0004852">
    <property type="term" value="F:uroporphyrinogen-III synthase activity"/>
    <property type="evidence" value="ECO:0007669"/>
    <property type="project" value="UniProtKB-UniRule"/>
</dbReference>
<dbReference type="EMBL" id="QUNG01000007">
    <property type="protein sequence ID" value="REG83020.1"/>
    <property type="molecule type" value="Genomic_DNA"/>
</dbReference>
<keyword evidence="4 9" id="KW-0456">Lyase</keyword>
<dbReference type="UniPathway" id="UPA00251">
    <property type="reaction ID" value="UER00320"/>
</dbReference>
<keyword evidence="12" id="KW-1185">Reference proteome</keyword>
<dbReference type="PANTHER" id="PTHR38042">
    <property type="entry name" value="UROPORPHYRINOGEN-III SYNTHASE, CHLOROPLASTIC"/>
    <property type="match status" value="1"/>
</dbReference>
<protein>
    <recommendedName>
        <fullName evidence="7 9">Uroporphyrinogen-III synthase</fullName>
        <ecNumber evidence="3 9">4.2.1.75</ecNumber>
    </recommendedName>
</protein>
<comment type="caution">
    <text evidence="11">The sequence shown here is derived from an EMBL/GenBank/DDBJ whole genome shotgun (WGS) entry which is preliminary data.</text>
</comment>
<dbReference type="Gene3D" id="3.40.50.10090">
    <property type="match status" value="2"/>
</dbReference>
<dbReference type="PANTHER" id="PTHR38042:SF1">
    <property type="entry name" value="UROPORPHYRINOGEN-III SYNTHASE, CHLOROPLASTIC"/>
    <property type="match status" value="1"/>
</dbReference>
<keyword evidence="5 9" id="KW-0627">Porphyrin biosynthesis</keyword>
<evidence type="ECO:0000256" key="5">
    <source>
        <dbReference type="ARBA" id="ARBA00023244"/>
    </source>
</evidence>
<organism evidence="11 12">
    <name type="scientific">Marinomonas pollencensis</name>
    <dbReference type="NCBI Taxonomy" id="491954"/>
    <lineage>
        <taxon>Bacteria</taxon>
        <taxon>Pseudomonadati</taxon>
        <taxon>Pseudomonadota</taxon>
        <taxon>Gammaproteobacteria</taxon>
        <taxon>Oceanospirillales</taxon>
        <taxon>Oceanospirillaceae</taxon>
        <taxon>Marinomonas</taxon>
    </lineage>
</organism>
<evidence type="ECO:0000259" key="10">
    <source>
        <dbReference type="Pfam" id="PF02602"/>
    </source>
</evidence>
<evidence type="ECO:0000313" key="12">
    <source>
        <dbReference type="Proteomes" id="UP000256542"/>
    </source>
</evidence>
<dbReference type="InterPro" id="IPR003754">
    <property type="entry name" value="4pyrrol_synth_uPrphyn_synth"/>
</dbReference>
<dbReference type="InterPro" id="IPR036108">
    <property type="entry name" value="4pyrrol_syn_uPrphyn_synt_sf"/>
</dbReference>
<dbReference type="Pfam" id="PF02602">
    <property type="entry name" value="HEM4"/>
    <property type="match status" value="1"/>
</dbReference>
<comment type="function">
    <text evidence="6 9">Catalyzes cyclization of the linear tetrapyrrole, hydroxymethylbilane, to the macrocyclic uroporphyrinogen III.</text>
</comment>
<dbReference type="GO" id="GO:0006780">
    <property type="term" value="P:uroporphyrinogen III biosynthetic process"/>
    <property type="evidence" value="ECO:0007669"/>
    <property type="project" value="UniProtKB-UniRule"/>
</dbReference>
<dbReference type="RefSeq" id="WP_245959151.1">
    <property type="nucleotide sequence ID" value="NZ_QUNG01000007.1"/>
</dbReference>
<evidence type="ECO:0000313" key="11">
    <source>
        <dbReference type="EMBL" id="REG83020.1"/>
    </source>
</evidence>
<dbReference type="SUPFAM" id="SSF69618">
    <property type="entry name" value="HemD-like"/>
    <property type="match status" value="1"/>
</dbReference>
<evidence type="ECO:0000256" key="4">
    <source>
        <dbReference type="ARBA" id="ARBA00023239"/>
    </source>
</evidence>
<evidence type="ECO:0000256" key="6">
    <source>
        <dbReference type="ARBA" id="ARBA00037589"/>
    </source>
</evidence>
<accession>A0A3E0DMK1</accession>
<dbReference type="Proteomes" id="UP000256542">
    <property type="component" value="Unassembled WGS sequence"/>
</dbReference>
<evidence type="ECO:0000256" key="8">
    <source>
        <dbReference type="ARBA" id="ARBA00048617"/>
    </source>
</evidence>
<gene>
    <name evidence="11" type="ORF">DFP81_107200</name>
</gene>
<evidence type="ECO:0000256" key="7">
    <source>
        <dbReference type="ARBA" id="ARBA00040167"/>
    </source>
</evidence>
<reference evidence="11 12" key="1">
    <citation type="submission" date="2018-08" db="EMBL/GenBank/DDBJ databases">
        <title>Genomic Encyclopedia of Type Strains, Phase III (KMG-III): the genomes of soil and plant-associated and newly described type strains.</title>
        <authorList>
            <person name="Whitman W."/>
        </authorList>
    </citation>
    <scope>NUCLEOTIDE SEQUENCE [LARGE SCALE GENOMIC DNA]</scope>
    <source>
        <strain evidence="11 12">CECT 7375</strain>
    </source>
</reference>
<dbReference type="EC" id="4.2.1.75" evidence="3 9"/>
<dbReference type="CDD" id="cd06578">
    <property type="entry name" value="HemD"/>
    <property type="match status" value="1"/>
</dbReference>
<dbReference type="GO" id="GO:0006782">
    <property type="term" value="P:protoporphyrinogen IX biosynthetic process"/>
    <property type="evidence" value="ECO:0007669"/>
    <property type="project" value="UniProtKB-UniRule"/>
</dbReference>
<feature type="domain" description="Tetrapyrrole biosynthesis uroporphyrinogen III synthase" evidence="10">
    <location>
        <begin position="22"/>
        <end position="241"/>
    </location>
</feature>